<reference key="1">
    <citation type="submission" date="2010-11" db="EMBL/GenBank/DDBJ databases">
        <title>The complete sequence of chromosome of Isophaera pallida ATCC 43644.</title>
        <authorList>
            <consortium name="US DOE Joint Genome Institute (JGI-PGF)"/>
            <person name="Lucas S."/>
            <person name="Copeland A."/>
            <person name="Lapidus A."/>
            <person name="Bruce D."/>
            <person name="Goodwin L."/>
            <person name="Pitluck S."/>
            <person name="Kyrpides N."/>
            <person name="Mavromatis K."/>
            <person name="Pagani I."/>
            <person name="Ivanova N."/>
            <person name="Saunders E."/>
            <person name="Brettin T."/>
            <person name="Detter J.C."/>
            <person name="Han C."/>
            <person name="Tapia R."/>
            <person name="Land M."/>
            <person name="Hauser L."/>
            <person name="Markowitz V."/>
            <person name="Cheng J.-F."/>
            <person name="Hugenholtz P."/>
            <person name="Woyke T."/>
            <person name="Wu D."/>
            <person name="Eisen J.A."/>
        </authorList>
    </citation>
    <scope>NUCLEOTIDE SEQUENCE</scope>
    <source>
        <strain>ATCC 43644</strain>
    </source>
</reference>
<evidence type="ECO:0000313" key="16">
    <source>
        <dbReference type="Proteomes" id="UP000008631"/>
    </source>
</evidence>
<dbReference type="NCBIfam" id="TIGR04120">
    <property type="entry name" value="DNA_lig_bact"/>
    <property type="match status" value="1"/>
</dbReference>
<dbReference type="SUPFAM" id="SSF50249">
    <property type="entry name" value="Nucleic acid-binding proteins"/>
    <property type="match status" value="1"/>
</dbReference>
<accession>E8R0F1</accession>
<dbReference type="STRING" id="575540.Isop_2715"/>
<organism evidence="15 16">
    <name type="scientific">Isosphaera pallida (strain ATCC 43644 / DSM 9630 / IS1B)</name>
    <dbReference type="NCBI Taxonomy" id="575540"/>
    <lineage>
        <taxon>Bacteria</taxon>
        <taxon>Pseudomonadati</taxon>
        <taxon>Planctomycetota</taxon>
        <taxon>Planctomycetia</taxon>
        <taxon>Isosphaerales</taxon>
        <taxon>Isosphaeraceae</taxon>
        <taxon>Isosphaera</taxon>
    </lineage>
</organism>
<feature type="region of interest" description="Disordered" evidence="13">
    <location>
        <begin position="549"/>
        <end position="609"/>
    </location>
</feature>
<dbReference type="InParanoid" id="E8R0F1"/>
<dbReference type="EMBL" id="CP002353">
    <property type="protein sequence ID" value="ADV63283.1"/>
    <property type="molecule type" value="Genomic_DNA"/>
</dbReference>
<comment type="catalytic activity">
    <reaction evidence="12">
        <text>ATP + (deoxyribonucleotide)n-3'-hydroxyl + 5'-phospho-(deoxyribonucleotide)m = (deoxyribonucleotide)n+m + AMP + diphosphate.</text>
        <dbReference type="EC" id="6.5.1.1"/>
    </reaction>
</comment>
<dbReference type="CDD" id="cd07972">
    <property type="entry name" value="OBF_DNA_ligase_Arch_LigB"/>
    <property type="match status" value="1"/>
</dbReference>
<evidence type="ECO:0000256" key="12">
    <source>
        <dbReference type="ARBA" id="ARBA00034003"/>
    </source>
</evidence>
<dbReference type="AlphaFoldDB" id="E8R0F1"/>
<dbReference type="InterPro" id="IPR036599">
    <property type="entry name" value="DNA_ligase_N_sf"/>
</dbReference>
<keyword evidence="11" id="KW-0131">Cell cycle</keyword>
<gene>
    <name evidence="15" type="ordered locus">Isop_2715</name>
</gene>
<evidence type="ECO:0000256" key="9">
    <source>
        <dbReference type="ARBA" id="ARBA00023172"/>
    </source>
</evidence>
<dbReference type="PANTHER" id="PTHR45674">
    <property type="entry name" value="DNA LIGASE 1/3 FAMILY MEMBER"/>
    <property type="match status" value="1"/>
</dbReference>
<evidence type="ECO:0000256" key="8">
    <source>
        <dbReference type="ARBA" id="ARBA00022840"/>
    </source>
</evidence>
<dbReference type="GO" id="GO:0046872">
    <property type="term" value="F:metal ion binding"/>
    <property type="evidence" value="ECO:0007669"/>
    <property type="project" value="UniProtKB-KW"/>
</dbReference>
<dbReference type="PROSITE" id="PS50160">
    <property type="entry name" value="DNA_LIGASE_A3"/>
    <property type="match status" value="1"/>
</dbReference>
<keyword evidence="2 15" id="KW-0436">Ligase</keyword>
<dbReference type="NCBIfam" id="NF006701">
    <property type="entry name" value="PRK09247.1"/>
    <property type="match status" value="1"/>
</dbReference>
<dbReference type="InterPro" id="IPR050191">
    <property type="entry name" value="ATP-dep_DNA_ligase"/>
</dbReference>
<evidence type="ECO:0000256" key="13">
    <source>
        <dbReference type="SAM" id="MobiDB-lite"/>
    </source>
</evidence>
<dbReference type="RefSeq" id="WP_013565571.1">
    <property type="nucleotide sequence ID" value="NC_014962.1"/>
</dbReference>
<dbReference type="GO" id="GO:0005524">
    <property type="term" value="F:ATP binding"/>
    <property type="evidence" value="ECO:0007669"/>
    <property type="project" value="UniProtKB-KW"/>
</dbReference>
<dbReference type="GO" id="GO:0006310">
    <property type="term" value="P:DNA recombination"/>
    <property type="evidence" value="ECO:0007669"/>
    <property type="project" value="UniProtKB-KW"/>
</dbReference>
<dbReference type="PANTHER" id="PTHR45674:SF13">
    <property type="entry name" value="DNA LIGASE-RELATED"/>
    <property type="match status" value="1"/>
</dbReference>
<feature type="domain" description="ATP-dependent DNA ligase family profile" evidence="14">
    <location>
        <begin position="324"/>
        <end position="455"/>
    </location>
</feature>
<dbReference type="GO" id="GO:0006281">
    <property type="term" value="P:DNA repair"/>
    <property type="evidence" value="ECO:0007669"/>
    <property type="project" value="UniProtKB-KW"/>
</dbReference>
<evidence type="ECO:0000256" key="11">
    <source>
        <dbReference type="ARBA" id="ARBA00023306"/>
    </source>
</evidence>
<keyword evidence="16" id="KW-1185">Reference proteome</keyword>
<dbReference type="InterPro" id="IPR026333">
    <property type="entry name" value="ATP_dep_DNA_lig_pp_1105_fam"/>
</dbReference>
<dbReference type="Gene3D" id="1.10.3260.10">
    <property type="entry name" value="DNA ligase, ATP-dependent, N-terminal domain"/>
    <property type="match status" value="1"/>
</dbReference>
<dbReference type="SUPFAM" id="SSF56091">
    <property type="entry name" value="DNA ligase/mRNA capping enzyme, catalytic domain"/>
    <property type="match status" value="1"/>
</dbReference>
<evidence type="ECO:0000256" key="3">
    <source>
        <dbReference type="ARBA" id="ARBA00022618"/>
    </source>
</evidence>
<protein>
    <recommendedName>
        <fullName evidence="1">DNA ligase (ATP)</fullName>
        <ecNumber evidence="1">6.5.1.1</ecNumber>
    </recommendedName>
</protein>
<evidence type="ECO:0000256" key="1">
    <source>
        <dbReference type="ARBA" id="ARBA00012727"/>
    </source>
</evidence>
<keyword evidence="10" id="KW-0234">DNA repair</keyword>
<dbReference type="EC" id="6.5.1.1" evidence="1"/>
<keyword evidence="9" id="KW-0233">DNA recombination</keyword>
<evidence type="ECO:0000256" key="6">
    <source>
        <dbReference type="ARBA" id="ARBA00022741"/>
    </source>
</evidence>
<name>E8R0F1_ISOPI</name>
<keyword evidence="4" id="KW-0235">DNA replication</keyword>
<evidence type="ECO:0000256" key="5">
    <source>
        <dbReference type="ARBA" id="ARBA00022723"/>
    </source>
</evidence>
<keyword evidence="8" id="KW-0067">ATP-binding</keyword>
<keyword evidence="3" id="KW-0132">Cell division</keyword>
<dbReference type="Pfam" id="PF04675">
    <property type="entry name" value="DNA_ligase_A_N"/>
    <property type="match status" value="1"/>
</dbReference>
<evidence type="ECO:0000256" key="2">
    <source>
        <dbReference type="ARBA" id="ARBA00022598"/>
    </source>
</evidence>
<evidence type="ECO:0000259" key="14">
    <source>
        <dbReference type="PROSITE" id="PS50160"/>
    </source>
</evidence>
<evidence type="ECO:0000313" key="15">
    <source>
        <dbReference type="EMBL" id="ADV63283.1"/>
    </source>
</evidence>
<sequence length="609" mass="69073">MKEFAALYLELDATTRTLDKIAALKRYLQKSEPADAAWAVFFLTGRTLPKVVGSGRLRQWAAQEAGIEPWLFQECYDAVGDLAETIALILPPPTQRREEPLRWWVETMLEPLRDRDEEEKCRAVIEAWRSLDASERFVWNKLLTGAFRVGVARRLVVRALAETLAIAPDVMEHRLMGPWRPEPEFFTRLTQTEGEEAQTAARVRPYPFCLAHALETASALLASPLGRNDPVGLIQAALGPVDQWVAEWKWDGIRGQWIKRQGVHALWTRGEELVTDRYPELAAIADRLPDGLVLDGELLPWRDNRPLAFGVLQTRIGRKHVTKSVLKTAPVIFLAFDLLEWDGEDWRERPLEQRRARLAEVVARVDRAELLRLSPQVEASSWEELALRRAEARQHGAEGLMLKRRGSPYRVGRVKGDWWKWKVDPLTIDAVLVAAQRGSGKRASLYSDQTFAVWDDQGRLVPIAKAYSGLDDHELKEVDAWIRAHARESFGPVRSVEPVLVFELGFEGLQRSSRHKSGVATRFPRILRWRRDKRPEQADNLATLLALLPPEPASPTKAGPVSQTRARVENQPRPALARSRSRIAPPVVRPLFNLDDPEQVEGTEPPRSS</sequence>
<dbReference type="GO" id="GO:0006260">
    <property type="term" value="P:DNA replication"/>
    <property type="evidence" value="ECO:0007669"/>
    <property type="project" value="UniProtKB-KW"/>
</dbReference>
<dbReference type="OrthoDB" id="9767858at2"/>
<dbReference type="CDD" id="cd07897">
    <property type="entry name" value="Adenylation_DNA_ligase_Bac1"/>
    <property type="match status" value="1"/>
</dbReference>
<reference evidence="15 16" key="2">
    <citation type="journal article" date="2011" name="Stand. Genomic Sci.">
        <title>Complete genome sequence of Isosphaera pallida type strain (IS1B).</title>
        <authorList>
            <consortium name="US DOE Joint Genome Institute (JGI-PGF)"/>
            <person name="Goker M."/>
            <person name="Cleland D."/>
            <person name="Saunders E."/>
            <person name="Lapidus A."/>
            <person name="Nolan M."/>
            <person name="Lucas S."/>
            <person name="Hammon N."/>
            <person name="Deshpande S."/>
            <person name="Cheng J.F."/>
            <person name="Tapia R."/>
            <person name="Han C."/>
            <person name="Goodwin L."/>
            <person name="Pitluck S."/>
            <person name="Liolios K."/>
            <person name="Pagani I."/>
            <person name="Ivanova N."/>
            <person name="Mavromatis K."/>
            <person name="Pati A."/>
            <person name="Chen A."/>
            <person name="Palaniappan K."/>
            <person name="Land M."/>
            <person name="Hauser L."/>
            <person name="Chang Y.J."/>
            <person name="Jeffries C.D."/>
            <person name="Detter J.C."/>
            <person name="Beck B."/>
            <person name="Woyke T."/>
            <person name="Bristow J."/>
            <person name="Eisen J.A."/>
            <person name="Markowitz V."/>
            <person name="Hugenholtz P."/>
            <person name="Kyrpides N.C."/>
            <person name="Klenk H.P."/>
        </authorList>
    </citation>
    <scope>NUCLEOTIDE SEQUENCE [LARGE SCALE GENOMIC DNA]</scope>
    <source>
        <strain evidence="16">ATCC 43644 / DSM 9630 / IS1B</strain>
    </source>
</reference>
<dbReference type="InterPro" id="IPR012308">
    <property type="entry name" value="DNA_ligase_ATP-dep_N"/>
</dbReference>
<evidence type="ECO:0000256" key="10">
    <source>
        <dbReference type="ARBA" id="ARBA00023204"/>
    </source>
</evidence>
<dbReference type="Proteomes" id="UP000008631">
    <property type="component" value="Chromosome"/>
</dbReference>
<keyword evidence="6" id="KW-0547">Nucleotide-binding</keyword>
<evidence type="ECO:0000256" key="4">
    <source>
        <dbReference type="ARBA" id="ARBA00022705"/>
    </source>
</evidence>
<dbReference type="GO" id="GO:0003677">
    <property type="term" value="F:DNA binding"/>
    <property type="evidence" value="ECO:0007669"/>
    <property type="project" value="InterPro"/>
</dbReference>
<keyword evidence="5" id="KW-0479">Metal-binding</keyword>
<dbReference type="InterPro" id="IPR012309">
    <property type="entry name" value="DNA_ligase_ATP-dep_C"/>
</dbReference>
<proteinExistence type="predicted"/>
<dbReference type="InterPro" id="IPR012310">
    <property type="entry name" value="DNA_ligase_ATP-dep_cent"/>
</dbReference>
<dbReference type="SUPFAM" id="SSF117018">
    <property type="entry name" value="ATP-dependent DNA ligase DNA-binding domain"/>
    <property type="match status" value="1"/>
</dbReference>
<dbReference type="Pfam" id="PF01068">
    <property type="entry name" value="DNA_ligase_A_M"/>
    <property type="match status" value="1"/>
</dbReference>
<dbReference type="InterPro" id="IPR012340">
    <property type="entry name" value="NA-bd_OB-fold"/>
</dbReference>
<dbReference type="Gene3D" id="3.30.470.30">
    <property type="entry name" value="DNA ligase/mRNA capping enzyme"/>
    <property type="match status" value="1"/>
</dbReference>
<dbReference type="eggNOG" id="COG1793">
    <property type="taxonomic scope" value="Bacteria"/>
</dbReference>
<evidence type="ECO:0000256" key="7">
    <source>
        <dbReference type="ARBA" id="ARBA00022763"/>
    </source>
</evidence>
<keyword evidence="7" id="KW-0227">DNA damage</keyword>
<dbReference type="GO" id="GO:0003910">
    <property type="term" value="F:DNA ligase (ATP) activity"/>
    <property type="evidence" value="ECO:0007669"/>
    <property type="project" value="UniProtKB-EC"/>
</dbReference>
<dbReference type="Pfam" id="PF04679">
    <property type="entry name" value="DNA_ligase_A_C"/>
    <property type="match status" value="1"/>
</dbReference>
<dbReference type="HOGENOM" id="CLU_005138_6_2_0"/>
<dbReference type="Gene3D" id="2.40.50.140">
    <property type="entry name" value="Nucleic acid-binding proteins"/>
    <property type="match status" value="1"/>
</dbReference>
<dbReference type="GO" id="GO:0051301">
    <property type="term" value="P:cell division"/>
    <property type="evidence" value="ECO:0007669"/>
    <property type="project" value="UniProtKB-KW"/>
</dbReference>
<dbReference type="KEGG" id="ipa:Isop_2715"/>